<keyword evidence="2" id="KW-0378">Hydrolase</keyword>
<dbReference type="PANTHER" id="PTHR12121">
    <property type="entry name" value="CARBON CATABOLITE REPRESSOR PROTEIN 4"/>
    <property type="match status" value="1"/>
</dbReference>
<dbReference type="Proteomes" id="UP000052258">
    <property type="component" value="Unassembled WGS sequence"/>
</dbReference>
<dbReference type="GO" id="GO:0000175">
    <property type="term" value="F:3'-5'-RNA exonuclease activity"/>
    <property type="evidence" value="ECO:0007669"/>
    <property type="project" value="TreeGrafter"/>
</dbReference>
<proteinExistence type="predicted"/>
<dbReference type="AlphaFoldDB" id="A0A0J8GG48"/>
<dbReference type="GO" id="GO:0004519">
    <property type="term" value="F:endonuclease activity"/>
    <property type="evidence" value="ECO:0007669"/>
    <property type="project" value="UniProtKB-KW"/>
</dbReference>
<dbReference type="SUPFAM" id="SSF56219">
    <property type="entry name" value="DNase I-like"/>
    <property type="match status" value="1"/>
</dbReference>
<feature type="domain" description="Endonuclease/exonuclease/phosphatase" evidence="1">
    <location>
        <begin position="5"/>
        <end position="233"/>
    </location>
</feature>
<dbReference type="Pfam" id="PF03372">
    <property type="entry name" value="Exo_endo_phos"/>
    <property type="match status" value="1"/>
</dbReference>
<name>A0A0J8GG48_9LIST</name>
<keyword evidence="2" id="KW-0269">Exonuclease</keyword>
<dbReference type="PANTHER" id="PTHR12121:SF36">
    <property type="entry name" value="ENDONUCLEASE_EXONUCLEASE_PHOSPHATASE DOMAIN-CONTAINING PROTEIN"/>
    <property type="match status" value="1"/>
</dbReference>
<reference evidence="2 3" key="1">
    <citation type="journal article" date="2015" name="Genome Biol. Evol.">
        <title>Comparative Genomics of Listeria Sensu Lato: Genus-Wide Differences in Evolutionary Dynamics and the Progressive Gain of Complex, Potentially Pathogenicity-Related Traits through Lateral Gene Transfer.</title>
        <authorList>
            <person name="Chiara M."/>
            <person name="Caruso M."/>
            <person name="D'Erchia A.M."/>
            <person name="Manzari C."/>
            <person name="Fraccalvieri R."/>
            <person name="Goffredo E."/>
            <person name="Latorre L."/>
            <person name="Miccolupo A."/>
            <person name="Padalino I."/>
            <person name="Santagada G."/>
            <person name="Chiocco D."/>
            <person name="Pesole G."/>
            <person name="Horner D.S."/>
            <person name="Parisi A."/>
        </authorList>
    </citation>
    <scope>NUCLEOTIDE SEQUENCE [LARGE SCALE GENOMIC DNA]</scope>
    <source>
        <strain evidence="2 3">1991</strain>
    </source>
</reference>
<evidence type="ECO:0000313" key="2">
    <source>
        <dbReference type="EMBL" id="KMT59713.1"/>
    </source>
</evidence>
<keyword evidence="3" id="KW-1185">Reference proteome</keyword>
<protein>
    <submittedName>
        <fullName evidence="2">Endonuclease/exonuclease/phosphatase family protein</fullName>
    </submittedName>
</protein>
<dbReference type="Gene3D" id="3.60.10.10">
    <property type="entry name" value="Endonuclease/exonuclease/phosphatase"/>
    <property type="match status" value="1"/>
</dbReference>
<dbReference type="CDD" id="cd09083">
    <property type="entry name" value="EEP-1"/>
    <property type="match status" value="1"/>
</dbReference>
<sequence>MKVATFNLCCDVAKDGDIAWSVRLPLIKRIIREEAFDVFGAQELVPHQLRDLNMESPYAHYSLFRDGGETGEAISIFYLKARFDLLETGHFWLSETEQVPSFYEDAAFPRTCIWVKLLDTQTGNSFYVYNTHFDHISSKARTYSAELLQKNLPQDAPLILLGDFNSTRQSEAYQLLNTTFQNAGETNLQSTYNDFSLDEKNHEEIDFIFTQQFHVEQFYVVTKTFDGLFASDHYPVVALLSL</sequence>
<evidence type="ECO:0000313" key="3">
    <source>
        <dbReference type="Proteomes" id="UP000052258"/>
    </source>
</evidence>
<comment type="caution">
    <text evidence="2">The sequence shown here is derived from an EMBL/GenBank/DDBJ whole genome shotgun (WGS) entry which is preliminary data.</text>
</comment>
<dbReference type="InterPro" id="IPR050410">
    <property type="entry name" value="CCR4/nocturin_mRNA_transcr"/>
</dbReference>
<evidence type="ECO:0000259" key="1">
    <source>
        <dbReference type="Pfam" id="PF03372"/>
    </source>
</evidence>
<dbReference type="InterPro" id="IPR036691">
    <property type="entry name" value="Endo/exonu/phosph_ase_sf"/>
</dbReference>
<dbReference type="PATRIC" id="fig|1430899.3.peg.1439"/>
<keyword evidence="2" id="KW-0255">Endonuclease</keyword>
<accession>A0A0J8GG48</accession>
<organism evidence="2 3">
    <name type="scientific">Listeria fleischmannii 1991</name>
    <dbReference type="NCBI Taxonomy" id="1430899"/>
    <lineage>
        <taxon>Bacteria</taxon>
        <taxon>Bacillati</taxon>
        <taxon>Bacillota</taxon>
        <taxon>Bacilli</taxon>
        <taxon>Bacillales</taxon>
        <taxon>Listeriaceae</taxon>
        <taxon>Listeria</taxon>
    </lineage>
</organism>
<gene>
    <name evidence="2" type="ORF">X560_1242</name>
</gene>
<keyword evidence="2" id="KW-0540">Nuclease</keyword>
<dbReference type="RefSeq" id="WP_007476047.1">
    <property type="nucleotide sequence ID" value="NZ_KQ130615.1"/>
</dbReference>
<dbReference type="InterPro" id="IPR005135">
    <property type="entry name" value="Endo/exonuclease/phosphatase"/>
</dbReference>
<dbReference type="EMBL" id="AZHO01000014">
    <property type="protein sequence ID" value="KMT59713.1"/>
    <property type="molecule type" value="Genomic_DNA"/>
</dbReference>